<proteinExistence type="predicted"/>
<protein>
    <recommendedName>
        <fullName evidence="1">GED domain-containing protein</fullName>
    </recommendedName>
</protein>
<dbReference type="Proteomes" id="UP000309340">
    <property type="component" value="Unassembled WGS sequence"/>
</dbReference>
<comment type="caution">
    <text evidence="2">The sequence shown here is derived from an EMBL/GenBank/DDBJ whole genome shotgun (WGS) entry which is preliminary data.</text>
</comment>
<reference evidence="2 3" key="1">
    <citation type="submission" date="2017-03" db="EMBL/GenBank/DDBJ databases">
        <title>Genomes of endolithic fungi from Antarctica.</title>
        <authorList>
            <person name="Coleine C."/>
            <person name="Masonjones S."/>
            <person name="Stajich J.E."/>
        </authorList>
    </citation>
    <scope>NUCLEOTIDE SEQUENCE [LARGE SCALE GENOMIC DNA]</scope>
    <source>
        <strain evidence="2 3">CCFEE 5184</strain>
    </source>
</reference>
<sequence length="311" mass="35423">MANEHLADVFENLSAFVKAAVRYVSGDDQVSLEMLDRIESSFLESKQTSEEELVKLCEDEAQQPITYNHYYTDNVQNARQVSARKSIKHAMEDASIGYYNGKLHISNTAADGEKLLTALQRQIVIDMDDQACSEVLAGFSAYYKVARKTFVDNVCKQVIERHLLRSLPIMFSPETVASYSDEEMKRIAGEGESTITKRRQLRVMHESLMAGFRDLRSWTKVLTKSTKKFDSVIAELRHTVIPQFAEIYGPLRALVVEAKLEELKTIQYVPIPTSHFWSEPQHSGAMMPDRFGNFTLQPHLPSALNDSHQWE</sequence>
<accession>A0A4U0WWF8</accession>
<evidence type="ECO:0000313" key="3">
    <source>
        <dbReference type="Proteomes" id="UP000309340"/>
    </source>
</evidence>
<dbReference type="Gene3D" id="1.20.120.1240">
    <property type="entry name" value="Dynamin, middle domain"/>
    <property type="match status" value="1"/>
</dbReference>
<dbReference type="AlphaFoldDB" id="A0A4U0WWF8"/>
<feature type="domain" description="GED" evidence="1">
    <location>
        <begin position="132"/>
        <end position="223"/>
    </location>
</feature>
<gene>
    <name evidence="2" type="ORF">B0A55_10955</name>
</gene>
<evidence type="ECO:0000313" key="2">
    <source>
        <dbReference type="EMBL" id="TKA68072.1"/>
    </source>
</evidence>
<dbReference type="OrthoDB" id="415706at2759"/>
<keyword evidence="3" id="KW-1185">Reference proteome</keyword>
<name>A0A4U0WWF8_9PEZI</name>
<dbReference type="InterPro" id="IPR020850">
    <property type="entry name" value="GED_dom"/>
</dbReference>
<dbReference type="EMBL" id="NAJQ01000533">
    <property type="protein sequence ID" value="TKA68072.1"/>
    <property type="molecule type" value="Genomic_DNA"/>
</dbReference>
<evidence type="ECO:0000259" key="1">
    <source>
        <dbReference type="PROSITE" id="PS51388"/>
    </source>
</evidence>
<dbReference type="STRING" id="329884.A0A4U0WWF8"/>
<dbReference type="PROSITE" id="PS51388">
    <property type="entry name" value="GED"/>
    <property type="match status" value="1"/>
</dbReference>
<organism evidence="2 3">
    <name type="scientific">Friedmanniomyces simplex</name>
    <dbReference type="NCBI Taxonomy" id="329884"/>
    <lineage>
        <taxon>Eukaryota</taxon>
        <taxon>Fungi</taxon>
        <taxon>Dikarya</taxon>
        <taxon>Ascomycota</taxon>
        <taxon>Pezizomycotina</taxon>
        <taxon>Dothideomycetes</taxon>
        <taxon>Dothideomycetidae</taxon>
        <taxon>Mycosphaerellales</taxon>
        <taxon>Teratosphaeriaceae</taxon>
        <taxon>Friedmanniomyces</taxon>
    </lineage>
</organism>